<keyword evidence="3" id="KW-1185">Reference proteome</keyword>
<evidence type="ECO:0000256" key="1">
    <source>
        <dbReference type="SAM" id="MobiDB-lite"/>
    </source>
</evidence>
<feature type="compositionally biased region" description="Basic residues" evidence="1">
    <location>
        <begin position="105"/>
        <end position="115"/>
    </location>
</feature>
<accession>A0A1C7MEP2</accession>
<proteinExistence type="predicted"/>
<protein>
    <submittedName>
        <fullName evidence="2">Uncharacterized protein</fullName>
    </submittedName>
</protein>
<name>A0A1C7MEP2_GRIFR</name>
<evidence type="ECO:0000313" key="3">
    <source>
        <dbReference type="Proteomes" id="UP000092993"/>
    </source>
</evidence>
<comment type="caution">
    <text evidence="2">The sequence shown here is derived from an EMBL/GenBank/DDBJ whole genome shotgun (WGS) entry which is preliminary data.</text>
</comment>
<organism evidence="2 3">
    <name type="scientific">Grifola frondosa</name>
    <name type="common">Maitake</name>
    <name type="synonym">Polyporus frondosus</name>
    <dbReference type="NCBI Taxonomy" id="5627"/>
    <lineage>
        <taxon>Eukaryota</taxon>
        <taxon>Fungi</taxon>
        <taxon>Dikarya</taxon>
        <taxon>Basidiomycota</taxon>
        <taxon>Agaricomycotina</taxon>
        <taxon>Agaricomycetes</taxon>
        <taxon>Polyporales</taxon>
        <taxon>Grifolaceae</taxon>
        <taxon>Grifola</taxon>
    </lineage>
</organism>
<reference evidence="2 3" key="1">
    <citation type="submission" date="2016-03" db="EMBL/GenBank/DDBJ databases">
        <title>Whole genome sequencing of Grifola frondosa 9006-11.</title>
        <authorList>
            <person name="Min B."/>
            <person name="Park H."/>
            <person name="Kim J.-G."/>
            <person name="Cho H."/>
            <person name="Oh Y.-L."/>
            <person name="Kong W.-S."/>
            <person name="Choi I.-G."/>
        </authorList>
    </citation>
    <scope>NUCLEOTIDE SEQUENCE [LARGE SCALE GENOMIC DNA]</scope>
    <source>
        <strain evidence="2 3">9006-11</strain>
    </source>
</reference>
<gene>
    <name evidence="2" type="ORF">A0H81_04101</name>
</gene>
<sequence>MEAPIMQIFWRNSGPNEDLCLAIEILEETLVTSARIFNEGPQPRASEGARVHWRGNIPSPLVFPHQAPYFHLLLSLSASFRPSSDFLPDSPVSPAASPHTPPSSRRQRRISHSQP</sequence>
<feature type="compositionally biased region" description="Low complexity" evidence="1">
    <location>
        <begin position="90"/>
        <end position="104"/>
    </location>
</feature>
<dbReference type="Proteomes" id="UP000092993">
    <property type="component" value="Unassembled WGS sequence"/>
</dbReference>
<feature type="region of interest" description="Disordered" evidence="1">
    <location>
        <begin position="84"/>
        <end position="115"/>
    </location>
</feature>
<dbReference type="EMBL" id="LUGG01000004">
    <property type="protein sequence ID" value="OBZ75383.1"/>
    <property type="molecule type" value="Genomic_DNA"/>
</dbReference>
<evidence type="ECO:0000313" key="2">
    <source>
        <dbReference type="EMBL" id="OBZ75383.1"/>
    </source>
</evidence>
<dbReference type="AlphaFoldDB" id="A0A1C7MEP2"/>